<comment type="caution">
    <text evidence="1">The sequence shown here is derived from an EMBL/GenBank/DDBJ whole genome shotgun (WGS) entry which is preliminary data.</text>
</comment>
<name>A0A6G1FBA3_9ORYZ</name>
<dbReference type="Proteomes" id="UP000479710">
    <property type="component" value="Unassembled WGS sequence"/>
</dbReference>
<evidence type="ECO:0000313" key="2">
    <source>
        <dbReference type="Proteomes" id="UP000479710"/>
    </source>
</evidence>
<evidence type="ECO:0000313" key="1">
    <source>
        <dbReference type="EMBL" id="KAF0934149.1"/>
    </source>
</evidence>
<keyword evidence="2" id="KW-1185">Reference proteome</keyword>
<reference evidence="1 2" key="1">
    <citation type="submission" date="2019-11" db="EMBL/GenBank/DDBJ databases">
        <title>Whole genome sequence of Oryza granulata.</title>
        <authorList>
            <person name="Li W."/>
        </authorList>
    </citation>
    <scope>NUCLEOTIDE SEQUENCE [LARGE SCALE GENOMIC DNA]</scope>
    <source>
        <strain evidence="2">cv. Menghai</strain>
        <tissue evidence="1">Leaf</tissue>
    </source>
</reference>
<organism evidence="1 2">
    <name type="scientific">Oryza meyeriana var. granulata</name>
    <dbReference type="NCBI Taxonomy" id="110450"/>
    <lineage>
        <taxon>Eukaryota</taxon>
        <taxon>Viridiplantae</taxon>
        <taxon>Streptophyta</taxon>
        <taxon>Embryophyta</taxon>
        <taxon>Tracheophyta</taxon>
        <taxon>Spermatophyta</taxon>
        <taxon>Magnoliopsida</taxon>
        <taxon>Liliopsida</taxon>
        <taxon>Poales</taxon>
        <taxon>Poaceae</taxon>
        <taxon>BOP clade</taxon>
        <taxon>Oryzoideae</taxon>
        <taxon>Oryzeae</taxon>
        <taxon>Oryzinae</taxon>
        <taxon>Oryza</taxon>
        <taxon>Oryza meyeriana</taxon>
    </lineage>
</organism>
<sequence length="76" mass="8180">MGRSWDSEGTRYMLCNGGEEEAVFASTSEAAVSESETERKECAGAGRARVPHGGFEFGFEMGLVRAQFNGLAFTAH</sequence>
<accession>A0A6G1FBA3</accession>
<proteinExistence type="predicted"/>
<dbReference type="EMBL" id="SPHZ02000001">
    <property type="protein sequence ID" value="KAF0934149.1"/>
    <property type="molecule type" value="Genomic_DNA"/>
</dbReference>
<protein>
    <submittedName>
        <fullName evidence="1">Uncharacterized protein</fullName>
    </submittedName>
</protein>
<gene>
    <name evidence="1" type="ORF">E2562_023412</name>
</gene>
<dbReference type="AlphaFoldDB" id="A0A6G1FBA3"/>